<keyword evidence="9" id="KW-1185">Reference proteome</keyword>
<feature type="transmembrane region" description="Helical" evidence="7">
    <location>
        <begin position="237"/>
        <end position="257"/>
    </location>
</feature>
<dbReference type="RefSeq" id="XP_008715282.1">
    <property type="nucleotide sequence ID" value="XM_008717060.1"/>
</dbReference>
<keyword evidence="3 7" id="KW-0812">Transmembrane</keyword>
<dbReference type="AlphaFoldDB" id="W2S4B4"/>
<feature type="transmembrane region" description="Helical" evidence="7">
    <location>
        <begin position="332"/>
        <end position="359"/>
    </location>
</feature>
<dbReference type="HOGENOM" id="CLU_004495_2_2_1"/>
<feature type="transmembrane region" description="Helical" evidence="7">
    <location>
        <begin position="128"/>
        <end position="152"/>
    </location>
</feature>
<dbReference type="InterPro" id="IPR004840">
    <property type="entry name" value="Amino_acid_permease_CS"/>
</dbReference>
<feature type="region of interest" description="Disordered" evidence="6">
    <location>
        <begin position="526"/>
        <end position="551"/>
    </location>
</feature>
<dbReference type="eggNOG" id="KOG1289">
    <property type="taxonomic scope" value="Eukaryota"/>
</dbReference>
<dbReference type="PROSITE" id="PS00218">
    <property type="entry name" value="AMINO_ACID_PERMEASE_1"/>
    <property type="match status" value="1"/>
</dbReference>
<keyword evidence="2" id="KW-0813">Transport</keyword>
<evidence type="ECO:0000256" key="1">
    <source>
        <dbReference type="ARBA" id="ARBA00004141"/>
    </source>
</evidence>
<proteinExistence type="predicted"/>
<evidence type="ECO:0000256" key="4">
    <source>
        <dbReference type="ARBA" id="ARBA00022989"/>
    </source>
</evidence>
<feature type="transmembrane region" description="Helical" evidence="7">
    <location>
        <begin position="172"/>
        <end position="192"/>
    </location>
</feature>
<name>W2S4B4_CYPE1</name>
<protein>
    <recommendedName>
        <fullName evidence="10">GABA permease</fullName>
    </recommendedName>
</protein>
<feature type="transmembrane region" description="Helical" evidence="7">
    <location>
        <begin position="483"/>
        <end position="502"/>
    </location>
</feature>
<gene>
    <name evidence="8" type="ORF">HMPREF1541_02705</name>
</gene>
<dbReference type="GeneID" id="19970044"/>
<dbReference type="Pfam" id="PF13520">
    <property type="entry name" value="AA_permease_2"/>
    <property type="match status" value="1"/>
</dbReference>
<feature type="transmembrane region" description="Helical" evidence="7">
    <location>
        <begin position="45"/>
        <end position="71"/>
    </location>
</feature>
<feature type="transmembrane region" description="Helical" evidence="7">
    <location>
        <begin position="77"/>
        <end position="97"/>
    </location>
</feature>
<evidence type="ECO:0000313" key="9">
    <source>
        <dbReference type="Proteomes" id="UP000030752"/>
    </source>
</evidence>
<keyword evidence="5 7" id="KW-0472">Membrane</keyword>
<dbReference type="VEuPathDB" id="FungiDB:HMPREF1541_02705"/>
<dbReference type="PANTHER" id="PTHR45649">
    <property type="entry name" value="AMINO-ACID PERMEASE BAT1"/>
    <property type="match status" value="1"/>
</dbReference>
<dbReference type="OrthoDB" id="3257095at2759"/>
<reference evidence="8 9" key="1">
    <citation type="submission" date="2013-03" db="EMBL/GenBank/DDBJ databases">
        <title>The Genome Sequence of Phialophora europaea CBS 101466.</title>
        <authorList>
            <consortium name="The Broad Institute Genomics Platform"/>
            <person name="Cuomo C."/>
            <person name="de Hoog S."/>
            <person name="Gorbushina A."/>
            <person name="Walker B."/>
            <person name="Young S.K."/>
            <person name="Zeng Q."/>
            <person name="Gargeya S."/>
            <person name="Fitzgerald M."/>
            <person name="Haas B."/>
            <person name="Abouelleil A."/>
            <person name="Allen A.W."/>
            <person name="Alvarado L."/>
            <person name="Arachchi H.M."/>
            <person name="Berlin A.M."/>
            <person name="Chapman S.B."/>
            <person name="Gainer-Dewar J."/>
            <person name="Goldberg J."/>
            <person name="Griggs A."/>
            <person name="Gujja S."/>
            <person name="Hansen M."/>
            <person name="Howarth C."/>
            <person name="Imamovic A."/>
            <person name="Ireland A."/>
            <person name="Larimer J."/>
            <person name="McCowan C."/>
            <person name="Murphy C."/>
            <person name="Pearson M."/>
            <person name="Poon T.W."/>
            <person name="Priest M."/>
            <person name="Roberts A."/>
            <person name="Saif S."/>
            <person name="Shea T."/>
            <person name="Sisk P."/>
            <person name="Sykes S."/>
            <person name="Wortman J."/>
            <person name="Nusbaum C."/>
            <person name="Birren B."/>
        </authorList>
    </citation>
    <scope>NUCLEOTIDE SEQUENCE [LARGE SCALE GENOMIC DNA]</scope>
    <source>
        <strain evidence="8 9">CBS 101466</strain>
    </source>
</reference>
<evidence type="ECO:0008006" key="10">
    <source>
        <dbReference type="Google" id="ProtNLM"/>
    </source>
</evidence>
<evidence type="ECO:0000256" key="7">
    <source>
        <dbReference type="SAM" id="Phobius"/>
    </source>
</evidence>
<dbReference type="PANTHER" id="PTHR45649:SF8">
    <property type="entry name" value="PERMEASE, PUTATIVE-RELATED"/>
    <property type="match status" value="1"/>
</dbReference>
<feature type="transmembrane region" description="Helical" evidence="7">
    <location>
        <begin position="451"/>
        <end position="471"/>
    </location>
</feature>
<dbReference type="STRING" id="1220924.W2S4B4"/>
<sequence>MFGQRDDNAGRAPAAESNADDIIKAEVAALNQLGYRQELKRDFSLWGIVAFSFSIVTSWTALSGVMIIGVQSGGPPVIIWSWIAICLLTLAVAYSLAEMCSAYPVAGGQYCWVAVFAPKKLRRGMSYVCGWFLLIGILAMGATSHFVTANFVMGLANLNNRAFVIQRWHTVLVAWAIATGTLVFNAFFARLLNRTSQGFLILNISGFVIIVITILVMNDNKNSASFVFADFVNLTGFSDSYTAILGLLQAAFGMCCYDSASRMTEEVKNARKQAPRAIVMAVYIGFFTGFVFLIAACYCMGDVADMAASTTGVPIIEIFYHSTGTEAGATGLASLILVIGLGASNGLTATGGRSIYAFARDNGLPFSKFLSKVNEGNSTPMNALCAAVFVQFVLLAIYFGAVQGFNTVIAIATEGFYVSYAIPLLARLLSLVTSEPAWKIDGQYSLGRYSIPLNIIGLIYLLFTVITFNFPSVSPVDSENMNYTSAAVGVIMVIALITWFTTGRRHFRGPQSGGVVLEGDQVHIPGAKSGANIGSSDGSDSEKRPASVVRP</sequence>
<keyword evidence="4 7" id="KW-1133">Transmembrane helix</keyword>
<evidence type="ECO:0000256" key="2">
    <source>
        <dbReference type="ARBA" id="ARBA00022448"/>
    </source>
</evidence>
<evidence type="ECO:0000256" key="3">
    <source>
        <dbReference type="ARBA" id="ARBA00022692"/>
    </source>
</evidence>
<dbReference type="GO" id="GO:0006865">
    <property type="term" value="P:amino acid transport"/>
    <property type="evidence" value="ECO:0007669"/>
    <property type="project" value="InterPro"/>
</dbReference>
<accession>W2S4B4</accession>
<feature type="transmembrane region" description="Helical" evidence="7">
    <location>
        <begin position="278"/>
        <end position="301"/>
    </location>
</feature>
<dbReference type="EMBL" id="KB822718">
    <property type="protein sequence ID" value="ETN43546.1"/>
    <property type="molecule type" value="Genomic_DNA"/>
</dbReference>
<dbReference type="GO" id="GO:0022857">
    <property type="term" value="F:transmembrane transporter activity"/>
    <property type="evidence" value="ECO:0007669"/>
    <property type="project" value="InterPro"/>
</dbReference>
<dbReference type="GO" id="GO:0016020">
    <property type="term" value="C:membrane"/>
    <property type="evidence" value="ECO:0007669"/>
    <property type="project" value="UniProtKB-SubCell"/>
</dbReference>
<evidence type="ECO:0000256" key="6">
    <source>
        <dbReference type="SAM" id="MobiDB-lite"/>
    </source>
</evidence>
<dbReference type="InParanoid" id="W2S4B4"/>
<feature type="transmembrane region" description="Helical" evidence="7">
    <location>
        <begin position="380"/>
        <end position="401"/>
    </location>
</feature>
<feature type="transmembrane region" description="Helical" evidence="7">
    <location>
        <begin position="407"/>
        <end position="430"/>
    </location>
</feature>
<evidence type="ECO:0000256" key="5">
    <source>
        <dbReference type="ARBA" id="ARBA00023136"/>
    </source>
</evidence>
<feature type="transmembrane region" description="Helical" evidence="7">
    <location>
        <begin position="199"/>
        <end position="217"/>
    </location>
</feature>
<organism evidence="8 9">
    <name type="scientific">Cyphellophora europaea (strain CBS 101466)</name>
    <name type="common">Phialophora europaea</name>
    <dbReference type="NCBI Taxonomy" id="1220924"/>
    <lineage>
        <taxon>Eukaryota</taxon>
        <taxon>Fungi</taxon>
        <taxon>Dikarya</taxon>
        <taxon>Ascomycota</taxon>
        <taxon>Pezizomycotina</taxon>
        <taxon>Eurotiomycetes</taxon>
        <taxon>Chaetothyriomycetidae</taxon>
        <taxon>Chaetothyriales</taxon>
        <taxon>Cyphellophoraceae</taxon>
        <taxon>Cyphellophora</taxon>
    </lineage>
</organism>
<dbReference type="InterPro" id="IPR002293">
    <property type="entry name" value="AA/rel_permease1"/>
</dbReference>
<dbReference type="Proteomes" id="UP000030752">
    <property type="component" value="Unassembled WGS sequence"/>
</dbReference>
<dbReference type="PIRSF" id="PIRSF006060">
    <property type="entry name" value="AA_transporter"/>
    <property type="match status" value="1"/>
</dbReference>
<comment type="subcellular location">
    <subcellularLocation>
        <location evidence="1">Membrane</location>
        <topology evidence="1">Multi-pass membrane protein</topology>
    </subcellularLocation>
</comment>
<dbReference type="Gene3D" id="1.20.1740.10">
    <property type="entry name" value="Amino acid/polyamine transporter I"/>
    <property type="match status" value="1"/>
</dbReference>
<evidence type="ECO:0000313" key="8">
    <source>
        <dbReference type="EMBL" id="ETN43546.1"/>
    </source>
</evidence>